<feature type="region of interest" description="Disordered" evidence="1">
    <location>
        <begin position="111"/>
        <end position="140"/>
    </location>
</feature>
<feature type="compositionally biased region" description="Basic residues" evidence="1">
    <location>
        <begin position="130"/>
        <end position="140"/>
    </location>
</feature>
<name>A0A0A1T7N9_9HYPO</name>
<protein>
    <submittedName>
        <fullName evidence="2">Uncharacterized protein</fullName>
    </submittedName>
</protein>
<accession>A0A0A1T7N9</accession>
<dbReference type="EMBL" id="CDHN01000003">
    <property type="protein sequence ID" value="CEJ90814.1"/>
    <property type="molecule type" value="Genomic_DNA"/>
</dbReference>
<keyword evidence="3" id="KW-1185">Reference proteome</keyword>
<sequence length="140" mass="16020">MAHVTGTQGWESPCSVENIREKLFDEQDRFPVDPEYKRALDTIESVRKAVAQTKPEYKAAYDGGQQTWNHFIGNLSPAQEHDLQVAFLREQHRQFMTGSDSADEMAVDARGKKGFKAPKETVGVEVERHSRAHKKRKTEY</sequence>
<reference evidence="2 3" key="1">
    <citation type="journal article" date="2015" name="Genome Announc.">
        <title>Draft Genome Sequence and Gene Annotation of the Entomopathogenic Fungus Verticillium hemipterigenum.</title>
        <authorList>
            <person name="Horn F."/>
            <person name="Habel A."/>
            <person name="Scharf D.H."/>
            <person name="Dworschak J."/>
            <person name="Brakhage A.A."/>
            <person name="Guthke R."/>
            <person name="Hertweck C."/>
            <person name="Linde J."/>
        </authorList>
    </citation>
    <scope>NUCLEOTIDE SEQUENCE [LARGE SCALE GENOMIC DNA]</scope>
</reference>
<evidence type="ECO:0000256" key="1">
    <source>
        <dbReference type="SAM" id="MobiDB-lite"/>
    </source>
</evidence>
<proteinExistence type="predicted"/>
<dbReference type="Proteomes" id="UP000039046">
    <property type="component" value="Unassembled WGS sequence"/>
</dbReference>
<evidence type="ECO:0000313" key="3">
    <source>
        <dbReference type="Proteomes" id="UP000039046"/>
    </source>
</evidence>
<gene>
    <name evidence="2" type="ORF">VHEMI06570</name>
</gene>
<evidence type="ECO:0000313" key="2">
    <source>
        <dbReference type="EMBL" id="CEJ90814.1"/>
    </source>
</evidence>
<dbReference type="AlphaFoldDB" id="A0A0A1T7N9"/>
<dbReference type="HOGENOM" id="CLU_1836530_0_0_1"/>
<organism evidence="2 3">
    <name type="scientific">[Torrubiella] hemipterigena</name>
    <dbReference type="NCBI Taxonomy" id="1531966"/>
    <lineage>
        <taxon>Eukaryota</taxon>
        <taxon>Fungi</taxon>
        <taxon>Dikarya</taxon>
        <taxon>Ascomycota</taxon>
        <taxon>Pezizomycotina</taxon>
        <taxon>Sordariomycetes</taxon>
        <taxon>Hypocreomycetidae</taxon>
        <taxon>Hypocreales</taxon>
        <taxon>Clavicipitaceae</taxon>
        <taxon>Clavicipitaceae incertae sedis</taxon>
        <taxon>'Torrubiella' clade</taxon>
    </lineage>
</organism>